<dbReference type="EMBL" id="AP024222">
    <property type="protein sequence ID" value="BCO05405.1"/>
    <property type="molecule type" value="Genomic_DNA"/>
</dbReference>
<proteinExistence type="predicted"/>
<accession>A0AAD1JXA3</accession>
<name>A0AAD1JXA3_LACLC</name>
<dbReference type="AlphaFoldDB" id="A0AAD1JXA3"/>
<organism evidence="1 2">
    <name type="scientific">Lactococcus lactis subsp. cremoris</name>
    <name type="common">Streptococcus cremoris</name>
    <dbReference type="NCBI Taxonomy" id="1359"/>
    <lineage>
        <taxon>Bacteria</taxon>
        <taxon>Bacillati</taxon>
        <taxon>Bacillota</taxon>
        <taxon>Bacilli</taxon>
        <taxon>Lactobacillales</taxon>
        <taxon>Streptococcaceae</taxon>
        <taxon>Lactococcus</taxon>
    </lineage>
</organism>
<dbReference type="Proteomes" id="UP000595253">
    <property type="component" value="Chromosome"/>
</dbReference>
<gene>
    <name evidence="1" type="ORF">LLC_06450</name>
</gene>
<reference evidence="1 2" key="1">
    <citation type="submission" date="2020-12" db="EMBL/GenBank/DDBJ databases">
        <title>Complete genome sequence of lactococcus lactis subsp. cremoris strain EPSC and strain G3-2.</title>
        <authorList>
            <person name="Kita K."/>
            <person name="Ishikawa S."/>
        </authorList>
    </citation>
    <scope>NUCLEOTIDE SEQUENCE [LARGE SCALE GENOMIC DNA]</scope>
    <source>
        <strain evidence="1 2">EPSC</strain>
    </source>
</reference>
<sequence>MMRVSTNSEKIYYMQKIRSTNNLNIINFSDNCQLFIVVCYNVFSG</sequence>
<protein>
    <submittedName>
        <fullName evidence="1">Uncharacterized protein</fullName>
    </submittedName>
</protein>
<evidence type="ECO:0000313" key="2">
    <source>
        <dbReference type="Proteomes" id="UP000595253"/>
    </source>
</evidence>
<evidence type="ECO:0000313" key="1">
    <source>
        <dbReference type="EMBL" id="BCO05405.1"/>
    </source>
</evidence>